<proteinExistence type="predicted"/>
<dbReference type="AlphaFoldDB" id="A0A0A9A1V5"/>
<reference evidence="1" key="1">
    <citation type="submission" date="2014-09" db="EMBL/GenBank/DDBJ databases">
        <authorList>
            <person name="Magalhaes I.L.F."/>
            <person name="Oliveira U."/>
            <person name="Santos F.R."/>
            <person name="Vidigal T.H.D.A."/>
            <person name="Brescovit A.D."/>
            <person name="Santos A.J."/>
        </authorList>
    </citation>
    <scope>NUCLEOTIDE SEQUENCE</scope>
    <source>
        <tissue evidence="1">Shoot tissue taken approximately 20 cm above the soil surface</tissue>
    </source>
</reference>
<accession>A0A0A9A1V5</accession>
<dbReference type="EMBL" id="GBRH01252829">
    <property type="protein sequence ID" value="JAD45066.1"/>
    <property type="molecule type" value="Transcribed_RNA"/>
</dbReference>
<name>A0A0A9A1V5_ARUDO</name>
<reference evidence="1" key="2">
    <citation type="journal article" date="2015" name="Data Brief">
        <title>Shoot transcriptome of the giant reed, Arundo donax.</title>
        <authorList>
            <person name="Barrero R.A."/>
            <person name="Guerrero F.D."/>
            <person name="Moolhuijzen P."/>
            <person name="Goolsby J.A."/>
            <person name="Tidwell J."/>
            <person name="Bellgard S.E."/>
            <person name="Bellgard M.I."/>
        </authorList>
    </citation>
    <scope>NUCLEOTIDE SEQUENCE</scope>
    <source>
        <tissue evidence="1">Shoot tissue taken approximately 20 cm above the soil surface</tissue>
    </source>
</reference>
<sequence>MICRLQLGYMFYNACVGNGKFNNA</sequence>
<protein>
    <submittedName>
        <fullName evidence="1">Uncharacterized protein</fullName>
    </submittedName>
</protein>
<evidence type="ECO:0000313" key="1">
    <source>
        <dbReference type="EMBL" id="JAD45066.1"/>
    </source>
</evidence>
<organism evidence="1">
    <name type="scientific">Arundo donax</name>
    <name type="common">Giant reed</name>
    <name type="synonym">Donax arundinaceus</name>
    <dbReference type="NCBI Taxonomy" id="35708"/>
    <lineage>
        <taxon>Eukaryota</taxon>
        <taxon>Viridiplantae</taxon>
        <taxon>Streptophyta</taxon>
        <taxon>Embryophyta</taxon>
        <taxon>Tracheophyta</taxon>
        <taxon>Spermatophyta</taxon>
        <taxon>Magnoliopsida</taxon>
        <taxon>Liliopsida</taxon>
        <taxon>Poales</taxon>
        <taxon>Poaceae</taxon>
        <taxon>PACMAD clade</taxon>
        <taxon>Arundinoideae</taxon>
        <taxon>Arundineae</taxon>
        <taxon>Arundo</taxon>
    </lineage>
</organism>